<dbReference type="Pfam" id="PF11716">
    <property type="entry name" value="MDMPI_N"/>
    <property type="match status" value="1"/>
</dbReference>
<organism evidence="2 3">
    <name type="scientific">Acrocarpospora macrocephala</name>
    <dbReference type="NCBI Taxonomy" id="150177"/>
    <lineage>
        <taxon>Bacteria</taxon>
        <taxon>Bacillati</taxon>
        <taxon>Actinomycetota</taxon>
        <taxon>Actinomycetes</taxon>
        <taxon>Streptosporangiales</taxon>
        <taxon>Streptosporangiaceae</taxon>
        <taxon>Acrocarpospora</taxon>
    </lineage>
</organism>
<name>A0A5M3X2N4_9ACTN</name>
<dbReference type="OrthoDB" id="5178565at2"/>
<dbReference type="InterPro" id="IPR017517">
    <property type="entry name" value="Maleyloyr_isom"/>
</dbReference>
<dbReference type="RefSeq" id="WP_155358351.1">
    <property type="nucleotide sequence ID" value="NZ_BAAAHL010000044.1"/>
</dbReference>
<dbReference type="EMBL" id="BLAE01000042">
    <property type="protein sequence ID" value="GES13073.1"/>
    <property type="molecule type" value="Genomic_DNA"/>
</dbReference>
<dbReference type="Gene3D" id="1.20.120.450">
    <property type="entry name" value="dinb family like domain"/>
    <property type="match status" value="1"/>
</dbReference>
<dbReference type="InterPro" id="IPR024344">
    <property type="entry name" value="MDMPI_metal-binding"/>
</dbReference>
<evidence type="ECO:0000313" key="2">
    <source>
        <dbReference type="EMBL" id="GES13073.1"/>
    </source>
</evidence>
<comment type="caution">
    <text evidence="2">The sequence shown here is derived from an EMBL/GenBank/DDBJ whole genome shotgun (WGS) entry which is preliminary data.</text>
</comment>
<dbReference type="Proteomes" id="UP000331127">
    <property type="component" value="Unassembled WGS sequence"/>
</dbReference>
<dbReference type="GO" id="GO:0046872">
    <property type="term" value="F:metal ion binding"/>
    <property type="evidence" value="ECO:0007669"/>
    <property type="project" value="InterPro"/>
</dbReference>
<dbReference type="NCBIfam" id="TIGR03083">
    <property type="entry name" value="maleylpyruvate isomerase family mycothiol-dependent enzyme"/>
    <property type="match status" value="1"/>
</dbReference>
<gene>
    <name evidence="2" type="ORF">Amac_066700</name>
</gene>
<reference evidence="2 3" key="1">
    <citation type="submission" date="2019-10" db="EMBL/GenBank/DDBJ databases">
        <title>Whole genome shotgun sequence of Acrocarpospora macrocephala NBRC 16266.</title>
        <authorList>
            <person name="Ichikawa N."/>
            <person name="Kimura A."/>
            <person name="Kitahashi Y."/>
            <person name="Komaki H."/>
            <person name="Oguchi A."/>
        </authorList>
    </citation>
    <scope>NUCLEOTIDE SEQUENCE [LARGE SCALE GENOMIC DNA]</scope>
    <source>
        <strain evidence="2 3">NBRC 16266</strain>
    </source>
</reference>
<proteinExistence type="predicted"/>
<sequence>MDQREIWAAIEAERHSLADMLDALPKGGDWDRPSLCEGWRIRDVAAHLAVATQVGNAAALIEFIRARGSFNRMIRDSAIRYAERPIAGIIEEIRESAYSRRLAPTTKPLDPLFDALVHGQDIAVPLGIERPMPLEPARAAATHIWERGFPFYPQRKFRGLRLVATDVDWTVGEGVVVEGPIQALLLLISGRPAALPSLTGMGTAMLGSRLG</sequence>
<evidence type="ECO:0000259" key="1">
    <source>
        <dbReference type="Pfam" id="PF11716"/>
    </source>
</evidence>
<dbReference type="SUPFAM" id="SSF109854">
    <property type="entry name" value="DinB/YfiT-like putative metalloenzymes"/>
    <property type="match status" value="1"/>
</dbReference>
<accession>A0A5M3X2N4</accession>
<dbReference type="AlphaFoldDB" id="A0A5M3X2N4"/>
<dbReference type="InterPro" id="IPR034660">
    <property type="entry name" value="DinB/YfiT-like"/>
</dbReference>
<protein>
    <recommendedName>
        <fullName evidence="1">Mycothiol-dependent maleylpyruvate isomerase metal-binding domain-containing protein</fullName>
    </recommendedName>
</protein>
<keyword evidence="3" id="KW-1185">Reference proteome</keyword>
<evidence type="ECO:0000313" key="3">
    <source>
        <dbReference type="Proteomes" id="UP000331127"/>
    </source>
</evidence>
<feature type="domain" description="Mycothiol-dependent maleylpyruvate isomerase metal-binding" evidence="1">
    <location>
        <begin position="11"/>
        <end position="101"/>
    </location>
</feature>